<keyword evidence="2" id="KW-1185">Reference proteome</keyword>
<dbReference type="Proteomes" id="UP000308600">
    <property type="component" value="Unassembled WGS sequence"/>
</dbReference>
<proteinExistence type="predicted"/>
<reference evidence="1 2" key="1">
    <citation type="journal article" date="2019" name="Nat. Ecol. Evol.">
        <title>Megaphylogeny resolves global patterns of mushroom evolution.</title>
        <authorList>
            <person name="Varga T."/>
            <person name="Krizsan K."/>
            <person name="Foldi C."/>
            <person name="Dima B."/>
            <person name="Sanchez-Garcia M."/>
            <person name="Sanchez-Ramirez S."/>
            <person name="Szollosi G.J."/>
            <person name="Szarkandi J.G."/>
            <person name="Papp V."/>
            <person name="Albert L."/>
            <person name="Andreopoulos W."/>
            <person name="Angelini C."/>
            <person name="Antonin V."/>
            <person name="Barry K.W."/>
            <person name="Bougher N.L."/>
            <person name="Buchanan P."/>
            <person name="Buyck B."/>
            <person name="Bense V."/>
            <person name="Catcheside P."/>
            <person name="Chovatia M."/>
            <person name="Cooper J."/>
            <person name="Damon W."/>
            <person name="Desjardin D."/>
            <person name="Finy P."/>
            <person name="Geml J."/>
            <person name="Haridas S."/>
            <person name="Hughes K."/>
            <person name="Justo A."/>
            <person name="Karasinski D."/>
            <person name="Kautmanova I."/>
            <person name="Kiss B."/>
            <person name="Kocsube S."/>
            <person name="Kotiranta H."/>
            <person name="LaButti K.M."/>
            <person name="Lechner B.E."/>
            <person name="Liimatainen K."/>
            <person name="Lipzen A."/>
            <person name="Lukacs Z."/>
            <person name="Mihaltcheva S."/>
            <person name="Morgado L.N."/>
            <person name="Niskanen T."/>
            <person name="Noordeloos M.E."/>
            <person name="Ohm R.A."/>
            <person name="Ortiz-Santana B."/>
            <person name="Ovrebo C."/>
            <person name="Racz N."/>
            <person name="Riley R."/>
            <person name="Savchenko A."/>
            <person name="Shiryaev A."/>
            <person name="Soop K."/>
            <person name="Spirin V."/>
            <person name="Szebenyi C."/>
            <person name="Tomsovsky M."/>
            <person name="Tulloss R.E."/>
            <person name="Uehling J."/>
            <person name="Grigoriev I.V."/>
            <person name="Vagvolgyi C."/>
            <person name="Papp T."/>
            <person name="Martin F.M."/>
            <person name="Miettinen O."/>
            <person name="Hibbett D.S."/>
            <person name="Nagy L.G."/>
        </authorList>
    </citation>
    <scope>NUCLEOTIDE SEQUENCE [LARGE SCALE GENOMIC DNA]</scope>
    <source>
        <strain evidence="1 2">NL-1719</strain>
    </source>
</reference>
<evidence type="ECO:0000313" key="2">
    <source>
        <dbReference type="Proteomes" id="UP000308600"/>
    </source>
</evidence>
<sequence length="245" mass="26481">MSFSVPASIPELSGKALIVPVVSTANLAQLAADLLIASLSLRRLAVVDPSYFVPAVGGREDGELGITLPMELYGSPASNVVIVQQRSPVLKSKKQKFVDALLKFISTSGVACVLFLSGLDVTNRTDQQMLTPTYFITPIALDLEKTPLNRLASLPIPRFHNENETIPTIPGSGLTKRILSSLPEGWSIPISALLHFVLEGDNRYDAQLFASVVSRVVGLDQLIWRQPTSWAEGLFGAPPDQDIYG</sequence>
<name>A0ACD3AUM9_9AGAR</name>
<dbReference type="EMBL" id="ML208346">
    <property type="protein sequence ID" value="TFK68677.1"/>
    <property type="molecule type" value="Genomic_DNA"/>
</dbReference>
<evidence type="ECO:0000313" key="1">
    <source>
        <dbReference type="EMBL" id="TFK68677.1"/>
    </source>
</evidence>
<accession>A0ACD3AUM9</accession>
<organism evidence="1 2">
    <name type="scientific">Pluteus cervinus</name>
    <dbReference type="NCBI Taxonomy" id="181527"/>
    <lineage>
        <taxon>Eukaryota</taxon>
        <taxon>Fungi</taxon>
        <taxon>Dikarya</taxon>
        <taxon>Basidiomycota</taxon>
        <taxon>Agaricomycotina</taxon>
        <taxon>Agaricomycetes</taxon>
        <taxon>Agaricomycetidae</taxon>
        <taxon>Agaricales</taxon>
        <taxon>Pluteineae</taxon>
        <taxon>Pluteaceae</taxon>
        <taxon>Pluteus</taxon>
    </lineage>
</organism>
<protein>
    <submittedName>
        <fullName evidence="1">Uncharacterized protein</fullName>
    </submittedName>
</protein>
<gene>
    <name evidence="1" type="ORF">BDN72DRAFT_797423</name>
</gene>